<feature type="domain" description="SHSP" evidence="5">
    <location>
        <begin position="31"/>
        <end position="141"/>
    </location>
</feature>
<gene>
    <name evidence="6" type="ORF">SAMN05421742_10166</name>
</gene>
<comment type="similarity">
    <text evidence="2 3">Belongs to the small heat shock protein (HSP20) family.</text>
</comment>
<dbReference type="Proteomes" id="UP000217076">
    <property type="component" value="Unassembled WGS sequence"/>
</dbReference>
<organism evidence="6 7">
    <name type="scientific">Roseospirillum parvum</name>
    <dbReference type="NCBI Taxonomy" id="83401"/>
    <lineage>
        <taxon>Bacteria</taxon>
        <taxon>Pseudomonadati</taxon>
        <taxon>Pseudomonadota</taxon>
        <taxon>Alphaproteobacteria</taxon>
        <taxon>Rhodospirillales</taxon>
        <taxon>Rhodospirillaceae</taxon>
        <taxon>Roseospirillum</taxon>
    </lineage>
</organism>
<dbReference type="RefSeq" id="WP_092613948.1">
    <property type="nucleotide sequence ID" value="NZ_FNCV01000001.1"/>
</dbReference>
<feature type="region of interest" description="Disordered" evidence="4">
    <location>
        <begin position="135"/>
        <end position="158"/>
    </location>
</feature>
<keyword evidence="7" id="KW-1185">Reference proteome</keyword>
<dbReference type="PANTHER" id="PTHR47062:SF1">
    <property type="entry name" value="SMALL HEAT SHOCK PROTEIN IBPA"/>
    <property type="match status" value="1"/>
</dbReference>
<dbReference type="CDD" id="cd06470">
    <property type="entry name" value="ACD_IbpA-B_like"/>
    <property type="match status" value="1"/>
</dbReference>
<evidence type="ECO:0000256" key="1">
    <source>
        <dbReference type="ARBA" id="ARBA00023016"/>
    </source>
</evidence>
<dbReference type="Gene3D" id="2.60.40.790">
    <property type="match status" value="1"/>
</dbReference>
<dbReference type="SUPFAM" id="SSF49764">
    <property type="entry name" value="HSP20-like chaperones"/>
    <property type="match status" value="1"/>
</dbReference>
<evidence type="ECO:0000313" key="7">
    <source>
        <dbReference type="Proteomes" id="UP000217076"/>
    </source>
</evidence>
<feature type="compositionally biased region" description="Polar residues" evidence="4">
    <location>
        <begin position="136"/>
        <end position="148"/>
    </location>
</feature>
<evidence type="ECO:0000256" key="4">
    <source>
        <dbReference type="SAM" id="MobiDB-lite"/>
    </source>
</evidence>
<dbReference type="PANTHER" id="PTHR47062">
    <property type="match status" value="1"/>
</dbReference>
<evidence type="ECO:0000256" key="2">
    <source>
        <dbReference type="PROSITE-ProRule" id="PRU00285"/>
    </source>
</evidence>
<dbReference type="OrthoDB" id="9810618at2"/>
<dbReference type="Pfam" id="PF00011">
    <property type="entry name" value="HSP20"/>
    <property type="match status" value="1"/>
</dbReference>
<proteinExistence type="inferred from homology"/>
<dbReference type="AlphaFoldDB" id="A0A1G7TPT3"/>
<name>A0A1G7TPT3_9PROT</name>
<dbReference type="InterPro" id="IPR008978">
    <property type="entry name" value="HSP20-like_chaperone"/>
</dbReference>
<dbReference type="STRING" id="83401.SAMN05421742_10166"/>
<dbReference type="PROSITE" id="PS01031">
    <property type="entry name" value="SHSP"/>
    <property type="match status" value="1"/>
</dbReference>
<accession>A0A1G7TPT3</accession>
<evidence type="ECO:0000256" key="3">
    <source>
        <dbReference type="RuleBase" id="RU003616"/>
    </source>
</evidence>
<reference evidence="7" key="1">
    <citation type="submission" date="2016-10" db="EMBL/GenBank/DDBJ databases">
        <authorList>
            <person name="Varghese N."/>
            <person name="Submissions S."/>
        </authorList>
    </citation>
    <scope>NUCLEOTIDE SEQUENCE [LARGE SCALE GENOMIC DNA]</scope>
    <source>
        <strain evidence="7">930I</strain>
    </source>
</reference>
<protein>
    <submittedName>
        <fullName evidence="6">Molecular chaperone IbpA</fullName>
    </submittedName>
</protein>
<dbReference type="EMBL" id="FNCV01000001">
    <property type="protein sequence ID" value="SDG37336.1"/>
    <property type="molecule type" value="Genomic_DNA"/>
</dbReference>
<evidence type="ECO:0000313" key="6">
    <source>
        <dbReference type="EMBL" id="SDG37336.1"/>
    </source>
</evidence>
<evidence type="ECO:0000259" key="5">
    <source>
        <dbReference type="PROSITE" id="PS01031"/>
    </source>
</evidence>
<dbReference type="InterPro" id="IPR037913">
    <property type="entry name" value="ACD_IbpA/B"/>
</dbReference>
<dbReference type="InterPro" id="IPR002068">
    <property type="entry name" value="A-crystallin/Hsp20_dom"/>
</dbReference>
<keyword evidence="1" id="KW-0346">Stress response</keyword>
<sequence>MNAYDFSPLFRSTVGFDRLARLAESALRVDQNAAGGYPPYNIEKTGENGYRISIAVAGFTEDELSIEAKGGELTVVGKKAERDDANYLYRGIATRDFFRKFHLADHVRVEGAHLDNGMLNIELVHELPEAMKPRTVSIQRGAPSQPSLEGTKAEERAA</sequence>